<reference evidence="2" key="1">
    <citation type="submission" date="2012-02" db="EMBL/GenBank/DDBJ databases">
        <title>Whole genome shotgun sequence of Gordonia otitidis NBRC 100426.</title>
        <authorList>
            <person name="Yoshida I."/>
            <person name="Hosoyama A."/>
            <person name="Tsuchikane K."/>
            <person name="Katsumata H."/>
            <person name="Yamazaki S."/>
            <person name="Fujita N."/>
        </authorList>
    </citation>
    <scope>NUCLEOTIDE SEQUENCE [LARGE SCALE GENOMIC DNA]</scope>
    <source>
        <strain evidence="2">NBRC 100426</strain>
    </source>
</reference>
<protein>
    <submittedName>
        <fullName evidence="2">Transposase</fullName>
    </submittedName>
</protein>
<dbReference type="Proteomes" id="UP000005038">
    <property type="component" value="Unassembled WGS sequence"/>
</dbReference>
<dbReference type="PANTHER" id="PTHR33498:SF1">
    <property type="entry name" value="TRANSPOSASE FOR INSERTION SEQUENCE ELEMENT IS1557"/>
    <property type="match status" value="1"/>
</dbReference>
<keyword evidence="3" id="KW-1185">Reference proteome</keyword>
<feature type="domain" description="Transposase IS204/IS1001/IS1096/IS1165 DDE" evidence="1">
    <location>
        <begin position="168"/>
        <end position="257"/>
    </location>
</feature>
<dbReference type="PANTHER" id="PTHR33498">
    <property type="entry name" value="TRANSPOSASE FOR INSERTION SEQUENCE ELEMENT IS1557"/>
    <property type="match status" value="1"/>
</dbReference>
<dbReference type="InterPro" id="IPR002560">
    <property type="entry name" value="Transposase_DDE"/>
</dbReference>
<gene>
    <name evidence="2" type="ORF">GOOTI_161_00070</name>
</gene>
<dbReference type="EMBL" id="BAFB01000161">
    <property type="protein sequence ID" value="GAB35391.1"/>
    <property type="molecule type" value="Genomic_DNA"/>
</dbReference>
<organism evidence="2 3">
    <name type="scientific">Gordonia otitidis (strain DSM 44809 / CCUG 52243 / JCM 12355 / NBRC 100426 / IFM 10032)</name>
    <dbReference type="NCBI Taxonomy" id="1108044"/>
    <lineage>
        <taxon>Bacteria</taxon>
        <taxon>Bacillati</taxon>
        <taxon>Actinomycetota</taxon>
        <taxon>Actinomycetes</taxon>
        <taxon>Mycobacteriales</taxon>
        <taxon>Gordoniaceae</taxon>
        <taxon>Gordonia</taxon>
    </lineage>
</organism>
<dbReference type="STRING" id="1108044.GOOTI_161_00070"/>
<comment type="caution">
    <text evidence="2">The sequence shown here is derived from an EMBL/GenBank/DDBJ whole genome shotgun (WGS) entry which is preliminary data.</text>
</comment>
<dbReference type="Pfam" id="PF01610">
    <property type="entry name" value="DDE_Tnp_ISL3"/>
    <property type="match status" value="1"/>
</dbReference>
<evidence type="ECO:0000313" key="3">
    <source>
        <dbReference type="Proteomes" id="UP000005038"/>
    </source>
</evidence>
<proteinExistence type="predicted"/>
<evidence type="ECO:0000259" key="1">
    <source>
        <dbReference type="Pfam" id="PF01610"/>
    </source>
</evidence>
<dbReference type="InterPro" id="IPR047951">
    <property type="entry name" value="Transpos_ISL3"/>
</dbReference>
<dbReference type="SUPFAM" id="SSF57783">
    <property type="entry name" value="Zinc beta-ribbon"/>
    <property type="match status" value="1"/>
</dbReference>
<sequence length="409" mass="44818">MSDATPPAGFGRPDLTAFARLDGLGLSVTGQRLEPDRAVLACRVVEPDQWCRRCGSEGAARDTVIRRLAHEPLGWRPTVLEVVVRRYRCADCGHVWRQDTSAAAEPRAKLSRTGLRWALEGIVVAHLTVARVAEGLGVAWDTANNAVLAEGKRLLINDPTRFEGVKVIGVDEHVWRHTRRGDKYVTVIIDLTPVRDGAGPARLLDMVEGRSKAAFKTWLADRDDAFRDAVEVVAMDGFTGFKTAAAEEIPDAVTVMDPDRPHQSVPREDFTEPAYEGYEHAIVARTCRALAAATRSFDDCYFAIWAGYSGVVSPLPGGPRMHIPNRDYHLYVGTLSDLKAWEQPLTHETPALLHDPPAFVWPADRAWCLASDVDLRIRGSVGRYQGARLAGASRPAAASTHHRTGLGSP</sequence>
<accession>H5TPI3</accession>
<evidence type="ECO:0000313" key="2">
    <source>
        <dbReference type="EMBL" id="GAB35391.1"/>
    </source>
</evidence>
<dbReference type="AlphaFoldDB" id="H5TPI3"/>
<name>H5TPI3_GORO1</name>
<dbReference type="NCBIfam" id="NF033550">
    <property type="entry name" value="transpos_ISL3"/>
    <property type="match status" value="1"/>
</dbReference>